<comment type="subcellular location">
    <subcellularLocation>
        <location evidence="6">Cell outer membrane</location>
        <topology evidence="6">Lipid-anchor</topology>
    </subcellularLocation>
</comment>
<evidence type="ECO:0000313" key="10">
    <source>
        <dbReference type="Proteomes" id="UP000243807"/>
    </source>
</evidence>
<dbReference type="PANTHER" id="PTHR37423">
    <property type="entry name" value="SOLUBLE LYTIC MUREIN TRANSGLYCOSYLASE-RELATED"/>
    <property type="match status" value="1"/>
</dbReference>
<keyword evidence="5 6" id="KW-0449">Lipoprotein</keyword>
<comment type="similarity">
    <text evidence="6">Belongs to the BamD family.</text>
</comment>
<evidence type="ECO:0000256" key="7">
    <source>
        <dbReference type="SAM" id="SignalP"/>
    </source>
</evidence>
<dbReference type="InterPro" id="IPR011990">
    <property type="entry name" value="TPR-like_helical_dom_sf"/>
</dbReference>
<organism evidence="9 10">
    <name type="scientific">Acidihalobacter ferrooxydans</name>
    <dbReference type="NCBI Taxonomy" id="1765967"/>
    <lineage>
        <taxon>Bacteria</taxon>
        <taxon>Pseudomonadati</taxon>
        <taxon>Pseudomonadota</taxon>
        <taxon>Gammaproteobacteria</taxon>
        <taxon>Chromatiales</taxon>
        <taxon>Ectothiorhodospiraceae</taxon>
        <taxon>Acidihalobacter</taxon>
    </lineage>
</organism>
<dbReference type="KEGG" id="afy:BW247_07185"/>
<sequence length="250" mass="28314">MRFWRYAAPLVLLSMLAGCAGSTDPTQGWSPQHLYDQAKAALNTGDYTKAINYFQTLEGRYPLGRYAQQAQLEVAYAYYKNAEPESAIAAARRFIKENPLSPHVDYAYYLIGLANFDNTSGLLRMLRPGIQIQVDVSPLRKSFRAFKTLVEKFPHSKYAPDARRRMAFLRNELAAHELYVADYYMRRGAYIAVVNRCQTILTRFPGASNTDQALKLMAEAYDKLGMSALAKQTRQVLKLNEPTPHAKKQG</sequence>
<name>A0A1P8UGF2_9GAMM</name>
<dbReference type="GO" id="GO:0043165">
    <property type="term" value="P:Gram-negative-bacterium-type cell outer membrane assembly"/>
    <property type="evidence" value="ECO:0007669"/>
    <property type="project" value="UniProtKB-UniRule"/>
</dbReference>
<keyword evidence="1 6" id="KW-0732">Signal</keyword>
<dbReference type="GO" id="GO:1990063">
    <property type="term" value="C:Bam protein complex"/>
    <property type="evidence" value="ECO:0007669"/>
    <property type="project" value="TreeGrafter"/>
</dbReference>
<accession>A0A1P8UGF2</accession>
<dbReference type="Pfam" id="PF13525">
    <property type="entry name" value="YfiO"/>
    <property type="match status" value="1"/>
</dbReference>
<dbReference type="NCBIfam" id="TIGR03302">
    <property type="entry name" value="OM_YfiO"/>
    <property type="match status" value="1"/>
</dbReference>
<keyword evidence="10" id="KW-1185">Reference proteome</keyword>
<comment type="subunit">
    <text evidence="6">Part of the Bam complex.</text>
</comment>
<evidence type="ECO:0000256" key="6">
    <source>
        <dbReference type="HAMAP-Rule" id="MF_00922"/>
    </source>
</evidence>
<dbReference type="EMBL" id="CP019434">
    <property type="protein sequence ID" value="APZ42899.1"/>
    <property type="molecule type" value="Genomic_DNA"/>
</dbReference>
<dbReference type="InterPro" id="IPR017689">
    <property type="entry name" value="BamD"/>
</dbReference>
<gene>
    <name evidence="6" type="primary">bamD</name>
    <name evidence="9" type="ORF">BW247_07185</name>
</gene>
<dbReference type="OrthoDB" id="9779191at2"/>
<feature type="signal peptide" evidence="7">
    <location>
        <begin position="1"/>
        <end position="20"/>
    </location>
</feature>
<feature type="chain" id="PRO_5013407983" description="Outer membrane protein assembly factor BamD" evidence="7">
    <location>
        <begin position="21"/>
        <end position="250"/>
    </location>
</feature>
<proteinExistence type="inferred from homology"/>
<dbReference type="PANTHER" id="PTHR37423:SF1">
    <property type="entry name" value="OUTER MEMBRANE PROTEIN ASSEMBLY FACTOR BAMD"/>
    <property type="match status" value="1"/>
</dbReference>
<dbReference type="HAMAP" id="MF_00922">
    <property type="entry name" value="OM_assembly_BamD"/>
    <property type="match status" value="1"/>
</dbReference>
<protein>
    <recommendedName>
        <fullName evidence="6">Outer membrane protein assembly factor BamD</fullName>
    </recommendedName>
</protein>
<feature type="domain" description="Outer membrane lipoprotein BamD-like" evidence="8">
    <location>
        <begin position="31"/>
        <end position="233"/>
    </location>
</feature>
<dbReference type="InterPro" id="IPR039565">
    <property type="entry name" value="BamD-like"/>
</dbReference>
<dbReference type="CDD" id="cd15830">
    <property type="entry name" value="BamD"/>
    <property type="match status" value="1"/>
</dbReference>
<dbReference type="STRING" id="1765967.BW247_07185"/>
<keyword evidence="2 6" id="KW-0472">Membrane</keyword>
<dbReference type="GO" id="GO:0051205">
    <property type="term" value="P:protein insertion into membrane"/>
    <property type="evidence" value="ECO:0007669"/>
    <property type="project" value="UniProtKB-UniRule"/>
</dbReference>
<evidence type="ECO:0000256" key="2">
    <source>
        <dbReference type="ARBA" id="ARBA00023136"/>
    </source>
</evidence>
<evidence type="ECO:0000256" key="1">
    <source>
        <dbReference type="ARBA" id="ARBA00022729"/>
    </source>
</evidence>
<evidence type="ECO:0000256" key="5">
    <source>
        <dbReference type="ARBA" id="ARBA00023288"/>
    </source>
</evidence>
<comment type="function">
    <text evidence="6">Part of the outer membrane protein assembly complex, which is involved in assembly and insertion of beta-barrel proteins into the outer membrane.</text>
</comment>
<dbReference type="Proteomes" id="UP000243807">
    <property type="component" value="Chromosome"/>
</dbReference>
<evidence type="ECO:0000256" key="4">
    <source>
        <dbReference type="ARBA" id="ARBA00023237"/>
    </source>
</evidence>
<dbReference type="Gene3D" id="1.25.40.10">
    <property type="entry name" value="Tetratricopeptide repeat domain"/>
    <property type="match status" value="1"/>
</dbReference>
<dbReference type="SUPFAM" id="SSF48452">
    <property type="entry name" value="TPR-like"/>
    <property type="match status" value="1"/>
</dbReference>
<keyword evidence="4 6" id="KW-0998">Cell outer membrane</keyword>
<reference evidence="9 10" key="1">
    <citation type="submission" date="2017-01" db="EMBL/GenBank/DDBJ databases">
        <title>Draft sequence of Acidihalobacter ferrooxidans strain DSM 14175 (strain V8).</title>
        <authorList>
            <person name="Khaleque H.N."/>
            <person name="Ramsay J.P."/>
            <person name="Murphy R.J.T."/>
            <person name="Kaksonen A.H."/>
            <person name="Boxall N.J."/>
            <person name="Watkin E.L.J."/>
        </authorList>
    </citation>
    <scope>NUCLEOTIDE SEQUENCE [LARGE SCALE GENOMIC DNA]</scope>
    <source>
        <strain evidence="9 10">V8</strain>
    </source>
</reference>
<evidence type="ECO:0000256" key="3">
    <source>
        <dbReference type="ARBA" id="ARBA00023139"/>
    </source>
</evidence>
<keyword evidence="3 6" id="KW-0564">Palmitate</keyword>
<dbReference type="PROSITE" id="PS51257">
    <property type="entry name" value="PROKAR_LIPOPROTEIN"/>
    <property type="match status" value="1"/>
</dbReference>
<dbReference type="AlphaFoldDB" id="A0A1P8UGF2"/>
<dbReference type="RefSeq" id="WP_076836547.1">
    <property type="nucleotide sequence ID" value="NZ_CP019434.1"/>
</dbReference>
<evidence type="ECO:0000259" key="8">
    <source>
        <dbReference type="Pfam" id="PF13525"/>
    </source>
</evidence>
<evidence type="ECO:0000313" key="9">
    <source>
        <dbReference type="EMBL" id="APZ42899.1"/>
    </source>
</evidence>